<proteinExistence type="predicted"/>
<dbReference type="AlphaFoldDB" id="A0A8J8T4I4"/>
<evidence type="ECO:0000313" key="2">
    <source>
        <dbReference type="Proteomes" id="UP000785679"/>
    </source>
</evidence>
<name>A0A8J8T4I4_HALGN</name>
<accession>A0A8J8T4I4</accession>
<organism evidence="1 2">
    <name type="scientific">Halteria grandinella</name>
    <dbReference type="NCBI Taxonomy" id="5974"/>
    <lineage>
        <taxon>Eukaryota</taxon>
        <taxon>Sar</taxon>
        <taxon>Alveolata</taxon>
        <taxon>Ciliophora</taxon>
        <taxon>Intramacronucleata</taxon>
        <taxon>Spirotrichea</taxon>
        <taxon>Stichotrichia</taxon>
        <taxon>Sporadotrichida</taxon>
        <taxon>Halteriidae</taxon>
        <taxon>Halteria</taxon>
    </lineage>
</organism>
<sequence>MVWKRFNGYIECFSLYPSTILILQSSHIKMQSLCISHASSSQQLLASCPQLQRGLCSYESWVKLCW</sequence>
<protein>
    <submittedName>
        <fullName evidence="1">Uncharacterized protein</fullName>
    </submittedName>
</protein>
<dbReference type="Proteomes" id="UP000785679">
    <property type="component" value="Unassembled WGS sequence"/>
</dbReference>
<evidence type="ECO:0000313" key="1">
    <source>
        <dbReference type="EMBL" id="TNV81168.1"/>
    </source>
</evidence>
<dbReference type="EMBL" id="RRYP01006481">
    <property type="protein sequence ID" value="TNV81168.1"/>
    <property type="molecule type" value="Genomic_DNA"/>
</dbReference>
<gene>
    <name evidence="1" type="ORF">FGO68_gene8667</name>
</gene>
<reference evidence="1" key="1">
    <citation type="submission" date="2019-06" db="EMBL/GenBank/DDBJ databases">
        <authorList>
            <person name="Zheng W."/>
        </authorList>
    </citation>
    <scope>NUCLEOTIDE SEQUENCE</scope>
    <source>
        <strain evidence="1">QDHG01</strain>
    </source>
</reference>
<keyword evidence="2" id="KW-1185">Reference proteome</keyword>
<comment type="caution">
    <text evidence="1">The sequence shown here is derived from an EMBL/GenBank/DDBJ whole genome shotgun (WGS) entry which is preliminary data.</text>
</comment>